<keyword evidence="1" id="KW-0413">Isomerase</keyword>
<sequence>MRKVVSIVADNIKRIEIQGARNVAIAAIKAIVEGARESKAGGKKAFLKELSDAKEILFAARATEPLMRNSVRYLINAVESSEKESVNDLVSLVSKVSEQFLIGLENSKEKIAEVGSRRVFHHSRILTHCHSSTVSGILRKAKLDGKTFEVVCTESRPIFQGRITAKEMLDSGIKTTMIVDSAVRHFINEVDLVLVGADAITSEGNVINKIGTSMVALAAREARTPFYVVSDLLKFDPLTMHGDYEKLEERNPKEVWDAPPSGLIIRNPAFDVTRREFIHGIICEDGIISPHSINELIHRKHPWILDVY</sequence>
<evidence type="ECO:0000313" key="4">
    <source>
        <dbReference type="Proteomes" id="UP000037237"/>
    </source>
</evidence>
<dbReference type="Gene3D" id="1.20.120.420">
    <property type="entry name" value="translation initiation factor eif-2b, domain 1"/>
    <property type="match status" value="1"/>
</dbReference>
<dbReference type="InterPro" id="IPR042529">
    <property type="entry name" value="IF_2B-like_C"/>
</dbReference>
<dbReference type="InterPro" id="IPR037171">
    <property type="entry name" value="NagB/RpiA_transferase-like"/>
</dbReference>
<evidence type="ECO:0000313" key="3">
    <source>
        <dbReference type="EMBL" id="KON31872.1"/>
    </source>
</evidence>
<dbReference type="Pfam" id="PF01008">
    <property type="entry name" value="IF-2B"/>
    <property type="match status" value="1"/>
</dbReference>
<evidence type="ECO:0000256" key="2">
    <source>
        <dbReference type="RuleBase" id="RU003814"/>
    </source>
</evidence>
<dbReference type="EMBL" id="LFWU01000087">
    <property type="protein sequence ID" value="KON31872.1"/>
    <property type="molecule type" value="Genomic_DNA"/>
</dbReference>
<reference evidence="3 4" key="1">
    <citation type="submission" date="2015-06" db="EMBL/GenBank/DDBJ databases">
        <title>New insights into the roles of widespread benthic archaea in carbon and nitrogen cycling.</title>
        <authorList>
            <person name="Lazar C.S."/>
            <person name="Baker B.J."/>
            <person name="Seitz K.W."/>
            <person name="Hyde A.S."/>
            <person name="Dick G.J."/>
            <person name="Hinrichs K.-U."/>
            <person name="Teske A.P."/>
        </authorList>
    </citation>
    <scope>NUCLEOTIDE SEQUENCE [LARGE SCALE GENOMIC DNA]</scope>
    <source>
        <strain evidence="3">SG8-32-1</strain>
    </source>
</reference>
<dbReference type="InterPro" id="IPR000649">
    <property type="entry name" value="IF-2B-related"/>
</dbReference>
<dbReference type="PANTHER" id="PTHR43475:SF2">
    <property type="entry name" value="RIBOSE 1,5-BISPHOSPHATE ISOMERASE"/>
    <property type="match status" value="1"/>
</dbReference>
<dbReference type="InterPro" id="IPR027363">
    <property type="entry name" value="M1Pi_N"/>
</dbReference>
<organism evidence="3 4">
    <name type="scientific">miscellaneous Crenarchaeota group-1 archaeon SG8-32-1</name>
    <dbReference type="NCBI Taxonomy" id="1685124"/>
    <lineage>
        <taxon>Archaea</taxon>
        <taxon>Candidatus Bathyarchaeota</taxon>
        <taxon>MCG-1</taxon>
    </lineage>
</organism>
<dbReference type="NCBIfam" id="TIGR00524">
    <property type="entry name" value="eIF-2B_rel"/>
    <property type="match status" value="1"/>
</dbReference>
<evidence type="ECO:0008006" key="5">
    <source>
        <dbReference type="Google" id="ProtNLM"/>
    </source>
</evidence>
<dbReference type="PANTHER" id="PTHR43475">
    <property type="entry name" value="METHYLTHIORIBOSE-1-PHOSPHATE ISOMERASE"/>
    <property type="match status" value="1"/>
</dbReference>
<proteinExistence type="inferred from homology"/>
<accession>A0A0M0BTD1</accession>
<dbReference type="GO" id="GO:0046523">
    <property type="term" value="F:S-methyl-5-thioribose-1-phosphate isomerase activity"/>
    <property type="evidence" value="ECO:0007669"/>
    <property type="project" value="TreeGrafter"/>
</dbReference>
<dbReference type="Gene3D" id="3.40.50.10470">
    <property type="entry name" value="Translation initiation factor eif-2b, domain 2"/>
    <property type="match status" value="1"/>
</dbReference>
<comment type="similarity">
    <text evidence="2">Belongs to the eIF-2B alpha/beta/delta subunits family.</text>
</comment>
<protein>
    <recommendedName>
        <fullName evidence="5">Translation initiation factor IF-2B subunit delta</fullName>
    </recommendedName>
</protein>
<evidence type="ECO:0000256" key="1">
    <source>
        <dbReference type="ARBA" id="ARBA00023235"/>
    </source>
</evidence>
<dbReference type="SUPFAM" id="SSF100950">
    <property type="entry name" value="NagB/RpiA/CoA transferase-like"/>
    <property type="match status" value="1"/>
</dbReference>
<dbReference type="GO" id="GO:0019509">
    <property type="term" value="P:L-methionine salvage from methylthioadenosine"/>
    <property type="evidence" value="ECO:0007669"/>
    <property type="project" value="TreeGrafter"/>
</dbReference>
<comment type="caution">
    <text evidence="3">The sequence shown here is derived from an EMBL/GenBank/DDBJ whole genome shotgun (WGS) entry which is preliminary data.</text>
</comment>
<dbReference type="InterPro" id="IPR011559">
    <property type="entry name" value="Initiation_fac_2B_a/b/d"/>
</dbReference>
<name>A0A0M0BTD1_9ARCH</name>
<gene>
    <name evidence="3" type="ORF">AC477_03740</name>
</gene>
<dbReference type="Proteomes" id="UP000037237">
    <property type="component" value="Unassembled WGS sequence"/>
</dbReference>
<dbReference type="AlphaFoldDB" id="A0A0M0BTD1"/>